<evidence type="ECO:0000256" key="4">
    <source>
        <dbReference type="ARBA" id="ARBA00023136"/>
    </source>
</evidence>
<evidence type="ECO:0000256" key="1">
    <source>
        <dbReference type="ARBA" id="ARBA00004127"/>
    </source>
</evidence>
<sequence length="371" mass="39167">MNQDSKRYLENWYDEKNSAALYTKLAEHEQDSRLSEVYRRLAATEETHAEGWAKKLQQAGGSVPTFTPTWRTRTLAWLASKFGVEAVLPTLAATEKANSNGYASQPDAAALVPVERSHAMLLQQMSKTSGGVAGDVLAKMEGRHRSAGGNALRAAVLGASDGLVSNFNLVMGVAGASLSNSGILLTGFAGLLAGAISMALGEWISVQSSRELYERQIATEKEEIATAPEEEIEELALIYQARGLDETSARSIAQALMANPETALDTLARDELGINPEDLGGSAWEAAITSFLLFAAGAIIPIIPYLFSEGMFAVIVSAALSAVGLFVIGAAITLFTGKPVFSSGMRQVLFGLAAAAVTYLIGHLIGVNIAG</sequence>
<gene>
    <name evidence="6" type="ORF">AXX12_15950</name>
</gene>
<keyword evidence="7" id="KW-1185">Reference proteome</keyword>
<protein>
    <submittedName>
        <fullName evidence="6">Rubrerythrin family protein</fullName>
    </submittedName>
</protein>
<feature type="transmembrane region" description="Helical" evidence="5">
    <location>
        <begin position="183"/>
        <end position="206"/>
    </location>
</feature>
<name>A0A154BMB9_ANASB</name>
<keyword evidence="4 5" id="KW-0472">Membrane</keyword>
<evidence type="ECO:0000256" key="3">
    <source>
        <dbReference type="ARBA" id="ARBA00022989"/>
    </source>
</evidence>
<evidence type="ECO:0000256" key="5">
    <source>
        <dbReference type="SAM" id="Phobius"/>
    </source>
</evidence>
<keyword evidence="3 5" id="KW-1133">Transmembrane helix</keyword>
<dbReference type="OrthoDB" id="188924at2"/>
<dbReference type="GO" id="GO:0005384">
    <property type="term" value="F:manganese ion transmembrane transporter activity"/>
    <property type="evidence" value="ECO:0007669"/>
    <property type="project" value="InterPro"/>
</dbReference>
<comment type="caution">
    <text evidence="6">The sequence shown here is derived from an EMBL/GenBank/DDBJ whole genome shotgun (WGS) entry which is preliminary data.</text>
</comment>
<dbReference type="InterPro" id="IPR009078">
    <property type="entry name" value="Ferritin-like_SF"/>
</dbReference>
<feature type="transmembrane region" description="Helical" evidence="5">
    <location>
        <begin position="348"/>
        <end position="370"/>
    </location>
</feature>
<dbReference type="RefSeq" id="WP_066245679.1">
    <property type="nucleotide sequence ID" value="NZ_LSGP01000026.1"/>
</dbReference>
<dbReference type="SUPFAM" id="SSF47240">
    <property type="entry name" value="Ferritin-like"/>
    <property type="match status" value="1"/>
</dbReference>
<dbReference type="STRING" id="1794912.AXX12_15950"/>
<evidence type="ECO:0000256" key="2">
    <source>
        <dbReference type="ARBA" id="ARBA00022692"/>
    </source>
</evidence>
<dbReference type="EMBL" id="LSGP01000026">
    <property type="protein sequence ID" value="KYZ75066.1"/>
    <property type="molecule type" value="Genomic_DNA"/>
</dbReference>
<evidence type="ECO:0000313" key="6">
    <source>
        <dbReference type="EMBL" id="KYZ75066.1"/>
    </source>
</evidence>
<dbReference type="GO" id="GO:0012505">
    <property type="term" value="C:endomembrane system"/>
    <property type="evidence" value="ECO:0007669"/>
    <property type="project" value="UniProtKB-SubCell"/>
</dbReference>
<accession>A0A154BMB9</accession>
<feature type="transmembrane region" description="Helical" evidence="5">
    <location>
        <begin position="313"/>
        <end position="336"/>
    </location>
</feature>
<proteinExistence type="predicted"/>
<dbReference type="AlphaFoldDB" id="A0A154BMB9"/>
<dbReference type="Pfam" id="PF01988">
    <property type="entry name" value="VIT1"/>
    <property type="match status" value="1"/>
</dbReference>
<feature type="transmembrane region" description="Helical" evidence="5">
    <location>
        <begin position="286"/>
        <end position="307"/>
    </location>
</feature>
<dbReference type="InterPro" id="IPR008217">
    <property type="entry name" value="Ccc1_fam"/>
</dbReference>
<dbReference type="Proteomes" id="UP000076268">
    <property type="component" value="Unassembled WGS sequence"/>
</dbReference>
<reference evidence="6 7" key="1">
    <citation type="submission" date="2016-02" db="EMBL/GenBank/DDBJ databases">
        <title>Anaerosporomusa subterraneum gen. nov., sp. nov., a spore-forming obligate anaerobe isolated from saprolite.</title>
        <authorList>
            <person name="Choi J.K."/>
            <person name="Shah M."/>
            <person name="Yee N."/>
        </authorList>
    </citation>
    <scope>NUCLEOTIDE SEQUENCE [LARGE SCALE GENOMIC DNA]</scope>
    <source>
        <strain evidence="6 7">RU4</strain>
    </source>
</reference>
<dbReference type="GO" id="GO:0030026">
    <property type="term" value="P:intracellular manganese ion homeostasis"/>
    <property type="evidence" value="ECO:0007669"/>
    <property type="project" value="InterPro"/>
</dbReference>
<keyword evidence="2 5" id="KW-0812">Transmembrane</keyword>
<dbReference type="PANTHER" id="PTHR31851">
    <property type="entry name" value="FE(2+)/MN(2+) TRANSPORTER PCL1"/>
    <property type="match status" value="1"/>
</dbReference>
<organism evidence="6 7">
    <name type="scientific">Anaerosporomusa subterranea</name>
    <dbReference type="NCBI Taxonomy" id="1794912"/>
    <lineage>
        <taxon>Bacteria</taxon>
        <taxon>Bacillati</taxon>
        <taxon>Bacillota</taxon>
        <taxon>Negativicutes</taxon>
        <taxon>Acetonemataceae</taxon>
        <taxon>Anaerosporomusa</taxon>
    </lineage>
</organism>
<evidence type="ECO:0000313" key="7">
    <source>
        <dbReference type="Proteomes" id="UP000076268"/>
    </source>
</evidence>
<comment type="subcellular location">
    <subcellularLocation>
        <location evidence="1">Endomembrane system</location>
        <topology evidence="1">Multi-pass membrane protein</topology>
    </subcellularLocation>
</comment>